<reference evidence="2" key="2">
    <citation type="submission" date="2021-08" db="EMBL/GenBank/DDBJ databases">
        <authorList>
            <person name="Gostincar C."/>
            <person name="Sun X."/>
            <person name="Song Z."/>
            <person name="Gunde-Cimerman N."/>
        </authorList>
    </citation>
    <scope>NUCLEOTIDE SEQUENCE</scope>
    <source>
        <strain evidence="2">EXF-9298</strain>
    </source>
</reference>
<gene>
    <name evidence="2" type="ORF">KCU98_g2822</name>
</gene>
<feature type="non-terminal residue" evidence="2">
    <location>
        <position position="387"/>
    </location>
</feature>
<organism evidence="2 3">
    <name type="scientific">Aureobasidium melanogenum</name>
    <name type="common">Aureobasidium pullulans var. melanogenum</name>
    <dbReference type="NCBI Taxonomy" id="46634"/>
    <lineage>
        <taxon>Eukaryota</taxon>
        <taxon>Fungi</taxon>
        <taxon>Dikarya</taxon>
        <taxon>Ascomycota</taxon>
        <taxon>Pezizomycotina</taxon>
        <taxon>Dothideomycetes</taxon>
        <taxon>Dothideomycetidae</taxon>
        <taxon>Dothideales</taxon>
        <taxon>Saccotheciaceae</taxon>
        <taxon>Aureobasidium</taxon>
    </lineage>
</organism>
<dbReference type="EMBL" id="JAHFXS010000170">
    <property type="protein sequence ID" value="KAG9988159.1"/>
    <property type="molecule type" value="Genomic_DNA"/>
</dbReference>
<comment type="caution">
    <text evidence="2">The sequence shown here is derived from an EMBL/GenBank/DDBJ whole genome shotgun (WGS) entry which is preliminary data.</text>
</comment>
<evidence type="ECO:0000313" key="2">
    <source>
        <dbReference type="EMBL" id="KAG9988159.1"/>
    </source>
</evidence>
<proteinExistence type="predicted"/>
<feature type="compositionally biased region" description="Basic and acidic residues" evidence="1">
    <location>
        <begin position="337"/>
        <end position="346"/>
    </location>
</feature>
<evidence type="ECO:0000313" key="3">
    <source>
        <dbReference type="Proteomes" id="UP000729357"/>
    </source>
</evidence>
<reference evidence="2" key="1">
    <citation type="journal article" date="2021" name="J Fungi (Basel)">
        <title>Virulence traits and population genomics of the black yeast Aureobasidium melanogenum.</title>
        <authorList>
            <person name="Cernosa A."/>
            <person name="Sun X."/>
            <person name="Gostincar C."/>
            <person name="Fang C."/>
            <person name="Gunde-Cimerman N."/>
            <person name="Song Z."/>
        </authorList>
    </citation>
    <scope>NUCLEOTIDE SEQUENCE</scope>
    <source>
        <strain evidence="2">EXF-9298</strain>
    </source>
</reference>
<dbReference type="AlphaFoldDB" id="A0A9P8G3B8"/>
<keyword evidence="3" id="KW-1185">Reference proteome</keyword>
<feature type="compositionally biased region" description="Polar residues" evidence="1">
    <location>
        <begin position="313"/>
        <end position="322"/>
    </location>
</feature>
<accession>A0A9P8G3B8</accession>
<evidence type="ECO:0000256" key="1">
    <source>
        <dbReference type="SAM" id="MobiDB-lite"/>
    </source>
</evidence>
<dbReference type="Proteomes" id="UP000729357">
    <property type="component" value="Unassembled WGS sequence"/>
</dbReference>
<feature type="region of interest" description="Disordered" evidence="1">
    <location>
        <begin position="311"/>
        <end position="387"/>
    </location>
</feature>
<feature type="region of interest" description="Disordered" evidence="1">
    <location>
        <begin position="1"/>
        <end position="26"/>
    </location>
</feature>
<protein>
    <submittedName>
        <fullName evidence="2">Uncharacterized protein</fullName>
    </submittedName>
</protein>
<name>A0A9P8G3B8_AURME</name>
<sequence length="387" mass="43787">MSSPVSPSKAHQDRLPPSPPKSPGSALSRIVSHVTALHRGDPSTRTAPLQTFSILESEYAQLVSCLKKVGLSDFYHNEVRHDYDPSRGQLIFRMPTARHDVFIYDFVNLILTKVAAQARSFETTHPSISQRLLRLRTFSTKDVNLLSDEKSGHKSPDASIGYRDRVYPQVVFEASYSQARKALKSLAWSYIMDSSHSVRCVVGLDLDYPQKRSSPSPRAHNVRVNVWRPLVEIEEDIENMDVKQEITDQSLGEHDPDHKIAALCIRDLLDDEMLGVTPSDIAEREIVITSREVIEILKEAELVQETLLRETETASQKRQAPNRNWRKRRITPDEELSDGREAKYRITESIVEQQRSDDDTSYMPASGSSTGSHSGLPRRSTRSRNDA</sequence>